<feature type="region of interest" description="Disordered" evidence="9">
    <location>
        <begin position="558"/>
        <end position="580"/>
    </location>
</feature>
<dbReference type="GO" id="GO:0051539">
    <property type="term" value="F:4 iron, 4 sulfur cluster binding"/>
    <property type="evidence" value="ECO:0007669"/>
    <property type="project" value="UniProtKB-KW"/>
</dbReference>
<dbReference type="AlphaFoldDB" id="C6BXM6"/>
<gene>
    <name evidence="11" type="ordered locus">Desal_0517</name>
</gene>
<keyword evidence="4" id="KW-0479">Metal-binding</keyword>
<sequence>MHGWAGWILRVDLGSGAINKIPLNPDIAQKFIGGRGLNSLTLFNEVGPHIDPLSPENVYCFGAGPLSGTPLGLTSRVEVSTLSSYSGILGDGNAGGSLAFMMKRAGLDQIIISGQAEAPCYLLVEDGRAKLHSAEELWGLSVWETTDKLQEKHGKSSSVACIGQAGENLVRVATTMVDKYASAARGSGAVLGSKKLKAVVVKGSGRISLADADKFKELAAEDRNFFKESDFQRDIVGQYGTHIGMLMWEPGFRNYEKYWRGADVPDNLRPEAWKEFSIGRHGCHGCHVRCKDYYRIPSGSRAGESGKAMEYECIFCLGTNCGITDPVAIMEMENICDAYGMDVLALGNTVAMLKDLYSRGMVSKELSDGLDLSWENHTDQIELLHRTAMRQGLGNLVAEGMYTLAKRLGGQAMDYCYHVKGLSRGPYPSGVFSLAHATSTRGADHLRGRSWAFSQPDPDMFPILKEQGLLMENVDDDPAPAVIVGERMTTLTDCIGRCKGAVNNWISAMPLVWKKPIFEGLAELLSAATGEDYTAEKLEQAADRVYALEHAFNIRQGTTRRDDRMPQKPEIRDTEEGKADLRKHEQHLSRYYELRGYDQHGCPTPERLKELELEFVCQGLADTPARKEWDGPPMCELEDYPCGGKRC</sequence>
<comment type="cofactor">
    <cofactor evidence="1">
        <name>[4Fe-4S] cluster</name>
        <dbReference type="ChEBI" id="CHEBI:49883"/>
    </cofactor>
</comment>
<proteinExistence type="inferred from homology"/>
<dbReference type="OrthoDB" id="9763894at2"/>
<dbReference type="EC" id="1.2.7.5" evidence="11"/>
<dbReference type="KEGG" id="dsa:Desal_0517"/>
<evidence type="ECO:0000313" key="12">
    <source>
        <dbReference type="Proteomes" id="UP000002601"/>
    </source>
</evidence>
<dbReference type="HOGENOM" id="CLU_020364_1_0_7"/>
<name>C6BXM6_MARSD</name>
<keyword evidence="12" id="KW-1185">Reference proteome</keyword>
<dbReference type="InterPro" id="IPR036021">
    <property type="entry name" value="Tungsten_al_ferr_oxy-like_C"/>
</dbReference>
<dbReference type="InterPro" id="IPR001203">
    <property type="entry name" value="OxRdtase_Ald_Fedxn_C"/>
</dbReference>
<keyword evidence="7" id="KW-0411">Iron-sulfur</keyword>
<dbReference type="Pfam" id="PF01314">
    <property type="entry name" value="AFOR_C"/>
    <property type="match status" value="1"/>
</dbReference>
<dbReference type="SUPFAM" id="SSF48310">
    <property type="entry name" value="Aldehyde ferredoxin oxidoreductase, C-terminal domains"/>
    <property type="match status" value="1"/>
</dbReference>
<evidence type="ECO:0000256" key="7">
    <source>
        <dbReference type="ARBA" id="ARBA00023014"/>
    </source>
</evidence>
<dbReference type="GO" id="GO:0009055">
    <property type="term" value="F:electron transfer activity"/>
    <property type="evidence" value="ECO:0007669"/>
    <property type="project" value="InterPro"/>
</dbReference>
<evidence type="ECO:0000259" key="10">
    <source>
        <dbReference type="SMART" id="SM00790"/>
    </source>
</evidence>
<evidence type="ECO:0000256" key="9">
    <source>
        <dbReference type="SAM" id="MobiDB-lite"/>
    </source>
</evidence>
<accession>C6BXM6</accession>
<comment type="cofactor">
    <cofactor evidence="8">
        <name>tungstopterin</name>
        <dbReference type="ChEBI" id="CHEBI:30402"/>
    </cofactor>
</comment>
<evidence type="ECO:0000256" key="6">
    <source>
        <dbReference type="ARBA" id="ARBA00023004"/>
    </source>
</evidence>
<dbReference type="GO" id="GO:0033726">
    <property type="term" value="F:aldehyde ferredoxin oxidoreductase activity"/>
    <property type="evidence" value="ECO:0007669"/>
    <property type="project" value="UniProtKB-EC"/>
</dbReference>
<dbReference type="Proteomes" id="UP000002601">
    <property type="component" value="Chromosome"/>
</dbReference>
<dbReference type="SMART" id="SM00790">
    <property type="entry name" value="AFOR_N"/>
    <property type="match status" value="1"/>
</dbReference>
<feature type="compositionally biased region" description="Basic and acidic residues" evidence="9">
    <location>
        <begin position="559"/>
        <end position="580"/>
    </location>
</feature>
<evidence type="ECO:0000256" key="2">
    <source>
        <dbReference type="ARBA" id="ARBA00011032"/>
    </source>
</evidence>
<dbReference type="InterPro" id="IPR013983">
    <property type="entry name" value="Ald_Fedxn_OxRdtase_N"/>
</dbReference>
<keyword evidence="5 11" id="KW-0560">Oxidoreductase</keyword>
<dbReference type="InterPro" id="IPR036503">
    <property type="entry name" value="Ald_Fedxn_OxRdtase_N_sf"/>
</dbReference>
<dbReference type="RefSeq" id="WP_015850403.1">
    <property type="nucleotide sequence ID" value="NC_012881.1"/>
</dbReference>
<protein>
    <submittedName>
        <fullName evidence="11">Aldehyde ferredoxin oxidoreductase</fullName>
        <ecNumber evidence="11">1.2.7.5</ecNumber>
    </submittedName>
</protein>
<organism evidence="11 12">
    <name type="scientific">Maridesulfovibrio salexigens (strain ATCC 14822 / DSM 2638 / NCIMB 8403 / VKM B-1763)</name>
    <name type="common">Desulfovibrio salexigens</name>
    <dbReference type="NCBI Taxonomy" id="526222"/>
    <lineage>
        <taxon>Bacteria</taxon>
        <taxon>Pseudomonadati</taxon>
        <taxon>Thermodesulfobacteriota</taxon>
        <taxon>Desulfovibrionia</taxon>
        <taxon>Desulfovibrionales</taxon>
        <taxon>Desulfovibrionaceae</taxon>
        <taxon>Maridesulfovibrio</taxon>
    </lineage>
</organism>
<evidence type="ECO:0000313" key="11">
    <source>
        <dbReference type="EMBL" id="ACS78584.1"/>
    </source>
</evidence>
<dbReference type="eggNOG" id="COG2414">
    <property type="taxonomic scope" value="Bacteria"/>
</dbReference>
<dbReference type="GO" id="GO:0046872">
    <property type="term" value="F:metal ion binding"/>
    <property type="evidence" value="ECO:0007669"/>
    <property type="project" value="UniProtKB-KW"/>
</dbReference>
<dbReference type="InterPro" id="IPR051919">
    <property type="entry name" value="W-dependent_AOR"/>
</dbReference>
<dbReference type="PANTHER" id="PTHR30038:SF7">
    <property type="entry name" value="TUNGSTEN-CONTAINING GLYCERALDEHYDE-3-PHOSPHATE:FERREDOXIN OXIDOREDUCTASE"/>
    <property type="match status" value="1"/>
</dbReference>
<keyword evidence="6" id="KW-0408">Iron</keyword>
<dbReference type="Pfam" id="PF02730">
    <property type="entry name" value="AFOR_N"/>
    <property type="match status" value="1"/>
</dbReference>
<dbReference type="STRING" id="526222.Desal_0517"/>
<evidence type="ECO:0000256" key="5">
    <source>
        <dbReference type="ARBA" id="ARBA00023002"/>
    </source>
</evidence>
<keyword evidence="3" id="KW-0004">4Fe-4S</keyword>
<dbReference type="Gene3D" id="1.10.569.10">
    <property type="entry name" value="Aldehyde Ferredoxin Oxidoreductase Protein, subunit A, domain 2"/>
    <property type="match status" value="1"/>
</dbReference>
<dbReference type="SUPFAM" id="SSF56228">
    <property type="entry name" value="Aldehyde ferredoxin oxidoreductase, N-terminal domain"/>
    <property type="match status" value="1"/>
</dbReference>
<evidence type="ECO:0000256" key="3">
    <source>
        <dbReference type="ARBA" id="ARBA00022485"/>
    </source>
</evidence>
<dbReference type="Gene3D" id="3.60.9.10">
    <property type="entry name" value="Aldehyde ferredoxin oxidoreductase, N-terminal domain"/>
    <property type="match status" value="1"/>
</dbReference>
<dbReference type="Gene3D" id="1.10.599.10">
    <property type="entry name" value="Aldehyde Ferredoxin Oxidoreductase Protein, subunit A, domain 3"/>
    <property type="match status" value="1"/>
</dbReference>
<evidence type="ECO:0000256" key="8">
    <source>
        <dbReference type="ARBA" id="ARBA00049934"/>
    </source>
</evidence>
<dbReference type="InterPro" id="IPR013985">
    <property type="entry name" value="Ald_Fedxn_OxRdtase_dom3"/>
</dbReference>
<reference evidence="11 12" key="1">
    <citation type="submission" date="2009-06" db="EMBL/GenBank/DDBJ databases">
        <title>Complete sequence of Desulfovibrio salexigens DSM 2638.</title>
        <authorList>
            <consortium name="US DOE Joint Genome Institute"/>
            <person name="Lucas S."/>
            <person name="Copeland A."/>
            <person name="Lapidus A."/>
            <person name="Glavina del Rio T."/>
            <person name="Tice H."/>
            <person name="Bruce D."/>
            <person name="Goodwin L."/>
            <person name="Pitluck S."/>
            <person name="Munk A.C."/>
            <person name="Brettin T."/>
            <person name="Detter J.C."/>
            <person name="Han C."/>
            <person name="Tapia R."/>
            <person name="Larimer F."/>
            <person name="Land M."/>
            <person name="Hauser L."/>
            <person name="Kyrpides N."/>
            <person name="Anderson I."/>
            <person name="Wall J.D."/>
            <person name="Arkin A.P."/>
            <person name="Dehal P."/>
            <person name="Chivian D."/>
            <person name="Giles B."/>
            <person name="Hazen T.C."/>
        </authorList>
    </citation>
    <scope>NUCLEOTIDE SEQUENCE [LARGE SCALE GENOMIC DNA]</scope>
    <source>
        <strain evidence="12">ATCC 14822 / DSM 2638 / NCIMB 8403 / VKM B-1763</strain>
    </source>
</reference>
<dbReference type="EMBL" id="CP001649">
    <property type="protein sequence ID" value="ACS78584.1"/>
    <property type="molecule type" value="Genomic_DNA"/>
</dbReference>
<dbReference type="PANTHER" id="PTHR30038">
    <property type="entry name" value="ALDEHYDE FERREDOXIN OXIDOREDUCTASE"/>
    <property type="match status" value="1"/>
</dbReference>
<evidence type="ECO:0000256" key="1">
    <source>
        <dbReference type="ARBA" id="ARBA00001966"/>
    </source>
</evidence>
<dbReference type="InterPro" id="IPR013984">
    <property type="entry name" value="Ald_Fedxn_OxRdtase_dom2"/>
</dbReference>
<comment type="similarity">
    <text evidence="2">Belongs to the AOR/FOR family.</text>
</comment>
<evidence type="ECO:0000256" key="4">
    <source>
        <dbReference type="ARBA" id="ARBA00022723"/>
    </source>
</evidence>
<feature type="domain" description="Aldehyde ferredoxin oxidoreductase N-terminal" evidence="10">
    <location>
        <begin position="4"/>
        <end position="205"/>
    </location>
</feature>